<feature type="domain" description="Cytochrome c" evidence="5">
    <location>
        <begin position="12"/>
        <end position="92"/>
    </location>
</feature>
<dbReference type="Pfam" id="PF13442">
    <property type="entry name" value="Cytochrome_CBB3"/>
    <property type="match status" value="1"/>
</dbReference>
<evidence type="ECO:0000313" key="6">
    <source>
        <dbReference type="EMBL" id="PMR82520.1"/>
    </source>
</evidence>
<dbReference type="GO" id="GO:0020037">
    <property type="term" value="F:heme binding"/>
    <property type="evidence" value="ECO:0007669"/>
    <property type="project" value="InterPro"/>
</dbReference>
<dbReference type="InterPro" id="IPR009056">
    <property type="entry name" value="Cyt_c-like_dom"/>
</dbReference>
<sequence>MLASGSTLAGDDMLALGKQVFTEQAAPSCTICHTLSDAGSTGAIGPNLDDLKPTADMVRNAVKNGVGVMPAYRESLDEAQIDALAAYLVSTQNDE</sequence>
<keyword evidence="3 4" id="KW-0408">Iron</keyword>
<reference evidence="6 7" key="1">
    <citation type="submission" date="2018-01" db="EMBL/GenBank/DDBJ databases">
        <title>Halomonas endophytica sp. nov., isolated from storage liquid in the stems of Populus euphratica.</title>
        <authorList>
            <person name="Chen C."/>
        </authorList>
    </citation>
    <scope>NUCLEOTIDE SEQUENCE [LARGE SCALE GENOMIC DNA]</scope>
    <source>
        <strain evidence="6 7">BZ-SZ-XJ27</strain>
    </source>
</reference>
<name>A0A2N7UQ05_9GAMM</name>
<dbReference type="Proteomes" id="UP000235547">
    <property type="component" value="Unassembled WGS sequence"/>
</dbReference>
<comment type="caution">
    <text evidence="6">The sequence shown here is derived from an EMBL/GenBank/DDBJ whole genome shotgun (WGS) entry which is preliminary data.</text>
</comment>
<accession>A0A2N7UQ05</accession>
<evidence type="ECO:0000259" key="5">
    <source>
        <dbReference type="PROSITE" id="PS51007"/>
    </source>
</evidence>
<evidence type="ECO:0000313" key="7">
    <source>
        <dbReference type="Proteomes" id="UP000235547"/>
    </source>
</evidence>
<dbReference type="EMBL" id="PNRG01000004">
    <property type="protein sequence ID" value="PMR82520.1"/>
    <property type="molecule type" value="Genomic_DNA"/>
</dbReference>
<evidence type="ECO:0000256" key="4">
    <source>
        <dbReference type="PROSITE-ProRule" id="PRU00433"/>
    </source>
</evidence>
<dbReference type="Gene3D" id="1.10.760.10">
    <property type="entry name" value="Cytochrome c-like domain"/>
    <property type="match status" value="1"/>
</dbReference>
<keyword evidence="1 4" id="KW-0349">Heme</keyword>
<dbReference type="SUPFAM" id="SSF46626">
    <property type="entry name" value="Cytochrome c"/>
    <property type="match status" value="1"/>
</dbReference>
<dbReference type="InterPro" id="IPR036909">
    <property type="entry name" value="Cyt_c-like_dom_sf"/>
</dbReference>
<evidence type="ECO:0000256" key="3">
    <source>
        <dbReference type="ARBA" id="ARBA00023004"/>
    </source>
</evidence>
<proteinExistence type="predicted"/>
<dbReference type="GO" id="GO:0009055">
    <property type="term" value="F:electron transfer activity"/>
    <property type="evidence" value="ECO:0007669"/>
    <property type="project" value="InterPro"/>
</dbReference>
<dbReference type="GO" id="GO:0046872">
    <property type="term" value="F:metal ion binding"/>
    <property type="evidence" value="ECO:0007669"/>
    <property type="project" value="UniProtKB-KW"/>
</dbReference>
<dbReference type="AlphaFoldDB" id="A0A2N7UQ05"/>
<dbReference type="OrthoDB" id="9805828at2"/>
<protein>
    <submittedName>
        <fullName evidence="6">Sulfide dehydrogenase</fullName>
    </submittedName>
</protein>
<keyword evidence="7" id="KW-1185">Reference proteome</keyword>
<evidence type="ECO:0000256" key="1">
    <source>
        <dbReference type="ARBA" id="ARBA00022617"/>
    </source>
</evidence>
<gene>
    <name evidence="6" type="ORF">C1H70_01440</name>
</gene>
<organism evidence="6 7">
    <name type="scientific">Halomonas urumqiensis</name>
    <dbReference type="NCBI Taxonomy" id="1684789"/>
    <lineage>
        <taxon>Bacteria</taxon>
        <taxon>Pseudomonadati</taxon>
        <taxon>Pseudomonadota</taxon>
        <taxon>Gammaproteobacteria</taxon>
        <taxon>Oceanospirillales</taxon>
        <taxon>Halomonadaceae</taxon>
        <taxon>Halomonas</taxon>
    </lineage>
</organism>
<evidence type="ECO:0000256" key="2">
    <source>
        <dbReference type="ARBA" id="ARBA00022723"/>
    </source>
</evidence>
<dbReference type="PROSITE" id="PS51007">
    <property type="entry name" value="CYTC"/>
    <property type="match status" value="1"/>
</dbReference>
<keyword evidence="2 4" id="KW-0479">Metal-binding</keyword>